<dbReference type="InterPro" id="IPR036396">
    <property type="entry name" value="Cyt_P450_sf"/>
</dbReference>
<accession>A0A6P8DG38</accession>
<dbReference type="InterPro" id="IPR001128">
    <property type="entry name" value="Cyt_P450"/>
</dbReference>
<reference evidence="9" key="2">
    <citation type="submission" date="2025-08" db="UniProtKB">
        <authorList>
            <consortium name="RefSeq"/>
        </authorList>
    </citation>
    <scope>IDENTIFICATION</scope>
    <source>
        <tissue evidence="9">Leaf</tissue>
    </source>
</reference>
<dbReference type="AlphaFoldDB" id="A0A6P8DG38"/>
<evidence type="ECO:0000256" key="4">
    <source>
        <dbReference type="ARBA" id="ARBA00023004"/>
    </source>
</evidence>
<keyword evidence="7" id="KW-0472">Membrane</keyword>
<keyword evidence="7" id="KW-1133">Transmembrane helix</keyword>
<dbReference type="PROSITE" id="PS00086">
    <property type="entry name" value="CYTOCHROME_P450"/>
    <property type="match status" value="1"/>
</dbReference>
<protein>
    <submittedName>
        <fullName evidence="9">Geraniol 8-hydroxylase-like</fullName>
    </submittedName>
</protein>
<evidence type="ECO:0000256" key="1">
    <source>
        <dbReference type="ARBA" id="ARBA00010617"/>
    </source>
</evidence>
<dbReference type="PANTHER" id="PTHR47950">
    <property type="entry name" value="CYTOCHROME P450, FAMILY 76, SUBFAMILY C, POLYPEPTIDE 5-RELATED"/>
    <property type="match status" value="1"/>
</dbReference>
<dbReference type="PRINTS" id="PR00463">
    <property type="entry name" value="EP450I"/>
</dbReference>
<dbReference type="PRINTS" id="PR00385">
    <property type="entry name" value="P450"/>
</dbReference>
<keyword evidence="7" id="KW-0812">Transmembrane</keyword>
<dbReference type="PANTHER" id="PTHR47950:SF48">
    <property type="entry name" value="CYTOCHROME P450 FAMILY PROTEIN, EXPRESSED"/>
    <property type="match status" value="1"/>
</dbReference>
<evidence type="ECO:0000256" key="6">
    <source>
        <dbReference type="RuleBase" id="RU000461"/>
    </source>
</evidence>
<evidence type="ECO:0000256" key="5">
    <source>
        <dbReference type="PIRSR" id="PIRSR602401-1"/>
    </source>
</evidence>
<evidence type="ECO:0000313" key="8">
    <source>
        <dbReference type="Proteomes" id="UP000515151"/>
    </source>
</evidence>
<dbReference type="GeneID" id="116202833"/>
<dbReference type="CDD" id="cd11073">
    <property type="entry name" value="CYP76-like"/>
    <property type="match status" value="1"/>
</dbReference>
<dbReference type="FunFam" id="1.10.630.10:FF:000007">
    <property type="entry name" value="Cytochrome P450 76C4"/>
    <property type="match status" value="1"/>
</dbReference>
<feature type="transmembrane region" description="Helical" evidence="7">
    <location>
        <begin position="6"/>
        <end position="25"/>
    </location>
</feature>
<keyword evidence="8" id="KW-1185">Reference proteome</keyword>
<keyword evidence="4 5" id="KW-0408">Iron</keyword>
<dbReference type="GO" id="GO:0016705">
    <property type="term" value="F:oxidoreductase activity, acting on paired donors, with incorporation or reduction of molecular oxygen"/>
    <property type="evidence" value="ECO:0007669"/>
    <property type="project" value="InterPro"/>
</dbReference>
<keyword evidence="2 5" id="KW-0479">Metal-binding</keyword>
<dbReference type="InterPro" id="IPR017972">
    <property type="entry name" value="Cyt_P450_CS"/>
</dbReference>
<reference evidence="8" key="1">
    <citation type="journal article" date="2020" name="Plant Biotechnol. J.">
        <title>The pomegranate (Punica granatum L.) draft genome dissects genetic divergence between soft- and hard-seeded cultivars.</title>
        <authorList>
            <person name="Luo X."/>
            <person name="Li H."/>
            <person name="Wu Z."/>
            <person name="Yao W."/>
            <person name="Zhao P."/>
            <person name="Cao D."/>
            <person name="Yu H."/>
            <person name="Li K."/>
            <person name="Poudel K."/>
            <person name="Zhao D."/>
            <person name="Zhang F."/>
            <person name="Xia X."/>
            <person name="Chen L."/>
            <person name="Wang Q."/>
            <person name="Jing D."/>
            <person name="Cao S."/>
        </authorList>
    </citation>
    <scope>NUCLEOTIDE SEQUENCE [LARGE SCALE GENOMIC DNA]</scope>
    <source>
        <strain evidence="8">cv. Tunisia</strain>
    </source>
</reference>
<dbReference type="GO" id="GO:0020037">
    <property type="term" value="F:heme binding"/>
    <property type="evidence" value="ECO:0007669"/>
    <property type="project" value="InterPro"/>
</dbReference>
<dbReference type="InterPro" id="IPR002401">
    <property type="entry name" value="Cyt_P450_E_grp-I"/>
</dbReference>
<evidence type="ECO:0000256" key="2">
    <source>
        <dbReference type="ARBA" id="ARBA00022723"/>
    </source>
</evidence>
<evidence type="ECO:0000256" key="3">
    <source>
        <dbReference type="ARBA" id="ARBA00023002"/>
    </source>
</evidence>
<dbReference type="GO" id="GO:0004497">
    <property type="term" value="F:monooxygenase activity"/>
    <property type="evidence" value="ECO:0007669"/>
    <property type="project" value="UniProtKB-KW"/>
</dbReference>
<dbReference type="OrthoDB" id="2789670at2759"/>
<name>A0A6P8DG38_PUNGR</name>
<feature type="binding site" description="axial binding residue" evidence="5">
    <location>
        <position position="397"/>
    </location>
    <ligand>
        <name>heme</name>
        <dbReference type="ChEBI" id="CHEBI:30413"/>
    </ligand>
    <ligandPart>
        <name>Fe</name>
        <dbReference type="ChEBI" id="CHEBI:18248"/>
    </ligandPart>
</feature>
<keyword evidence="5 6" id="KW-0349">Heme</keyword>
<evidence type="ECO:0000313" key="9">
    <source>
        <dbReference type="RefSeq" id="XP_031390318.1"/>
    </source>
</evidence>
<sequence length="455" mass="50486">MEDFSYVIYLVLFCWSLLGAFRLVSSHWRKPSHAKLPPGPAPLPVIGNLLSLGDRAHRTLADLARIHGPVMSLKLGCVTSVVISSAAAAKEVLQKHDLSFSDRAVPDGVDELVEHVRECAGASNPVEIGQAAFSTTLNLLSNTIFSMDLADPSSETAREFKGLVSDLMAAVGEPNMSDFFPFLRRMDIQGIRRRLTGYTAGMSKMLDRFIDGRVMARKESNYRPVNDVLDVLLDICEENNDELDRTNMQHLLMDLFAAGTDTTSITLEWAMAELIHNPAILSRVREETDRVIGRGNLVQESDTASLPYLQAVVKETFRMHPSTPFLIPRRAREDTEVMGFTVPRGAQVLVNAFAIGRDPESWEDPDSFRPERFLGSEIDVKGRDFELIPFGAGRRICPGYPLALRMLPLMVASLVQGFDWKPEGGVSPKDMDMEDVLGLALRKARPLRAIPIPVQ</sequence>
<gene>
    <name evidence="9" type="primary">LOC116202833</name>
</gene>
<dbReference type="Gene3D" id="1.10.630.10">
    <property type="entry name" value="Cytochrome P450"/>
    <property type="match status" value="1"/>
</dbReference>
<keyword evidence="6" id="KW-0503">Monooxygenase</keyword>
<evidence type="ECO:0000256" key="7">
    <source>
        <dbReference type="SAM" id="Phobius"/>
    </source>
</evidence>
<comment type="similarity">
    <text evidence="1 6">Belongs to the cytochrome P450 family.</text>
</comment>
<comment type="cofactor">
    <cofactor evidence="5">
        <name>heme</name>
        <dbReference type="ChEBI" id="CHEBI:30413"/>
    </cofactor>
</comment>
<dbReference type="GO" id="GO:0005506">
    <property type="term" value="F:iron ion binding"/>
    <property type="evidence" value="ECO:0007669"/>
    <property type="project" value="InterPro"/>
</dbReference>
<keyword evidence="3 6" id="KW-0560">Oxidoreductase</keyword>
<proteinExistence type="inferred from homology"/>
<dbReference type="Proteomes" id="UP000515151">
    <property type="component" value="Chromosome 4"/>
</dbReference>
<dbReference type="RefSeq" id="XP_031390318.1">
    <property type="nucleotide sequence ID" value="XM_031534458.1"/>
</dbReference>
<dbReference type="Pfam" id="PF00067">
    <property type="entry name" value="p450"/>
    <property type="match status" value="2"/>
</dbReference>
<dbReference type="SUPFAM" id="SSF48264">
    <property type="entry name" value="Cytochrome P450"/>
    <property type="match status" value="1"/>
</dbReference>
<organism evidence="8 9">
    <name type="scientific">Punica granatum</name>
    <name type="common">Pomegranate</name>
    <dbReference type="NCBI Taxonomy" id="22663"/>
    <lineage>
        <taxon>Eukaryota</taxon>
        <taxon>Viridiplantae</taxon>
        <taxon>Streptophyta</taxon>
        <taxon>Embryophyta</taxon>
        <taxon>Tracheophyta</taxon>
        <taxon>Spermatophyta</taxon>
        <taxon>Magnoliopsida</taxon>
        <taxon>eudicotyledons</taxon>
        <taxon>Gunneridae</taxon>
        <taxon>Pentapetalae</taxon>
        <taxon>rosids</taxon>
        <taxon>malvids</taxon>
        <taxon>Myrtales</taxon>
        <taxon>Lythraceae</taxon>
        <taxon>Punica</taxon>
    </lineage>
</organism>